<dbReference type="PANTHER" id="PTHR11803">
    <property type="entry name" value="2-IMINOBUTANOATE/2-IMINOPROPANOATE DEAMINASE RIDA"/>
    <property type="match status" value="1"/>
</dbReference>
<dbReference type="Pfam" id="PF01042">
    <property type="entry name" value="Ribonuc_L-PSP"/>
    <property type="match status" value="1"/>
</dbReference>
<keyword evidence="3" id="KW-1185">Reference proteome</keyword>
<dbReference type="NCBIfam" id="TIGR00004">
    <property type="entry name" value="Rid family detoxifying hydrolase"/>
    <property type="match status" value="1"/>
</dbReference>
<dbReference type="InterPro" id="IPR019897">
    <property type="entry name" value="RidA_CS"/>
</dbReference>
<dbReference type="Proteomes" id="UP001432202">
    <property type="component" value="Chromosome"/>
</dbReference>
<gene>
    <name evidence="2" type="ORF">V6M85_09625</name>
</gene>
<dbReference type="FunFam" id="3.30.1330.40:FF:000001">
    <property type="entry name" value="L-PSP family endoribonuclease"/>
    <property type="match status" value="1"/>
</dbReference>
<dbReference type="SUPFAM" id="SSF55298">
    <property type="entry name" value="YjgF-like"/>
    <property type="match status" value="1"/>
</dbReference>
<proteinExistence type="inferred from homology"/>
<evidence type="ECO:0000313" key="3">
    <source>
        <dbReference type="Proteomes" id="UP001432202"/>
    </source>
</evidence>
<dbReference type="Gene3D" id="3.30.1330.40">
    <property type="entry name" value="RutC-like"/>
    <property type="match status" value="1"/>
</dbReference>
<protein>
    <submittedName>
        <fullName evidence="2">RidA family protein</fullName>
    </submittedName>
</protein>
<organism evidence="2 3">
    <name type="scientific">Sulfolobus tengchongensis</name>
    <dbReference type="NCBI Taxonomy" id="207809"/>
    <lineage>
        <taxon>Archaea</taxon>
        <taxon>Thermoproteota</taxon>
        <taxon>Thermoprotei</taxon>
        <taxon>Sulfolobales</taxon>
        <taxon>Sulfolobaceae</taxon>
        <taxon>Sulfolobus</taxon>
    </lineage>
</organism>
<dbReference type="EMBL" id="CP146016">
    <property type="protein sequence ID" value="WWQ59732.1"/>
    <property type="molecule type" value="Genomic_DNA"/>
</dbReference>
<dbReference type="RefSeq" id="WP_338599281.1">
    <property type="nucleotide sequence ID" value="NZ_CP146016.1"/>
</dbReference>
<dbReference type="GO" id="GO:0019239">
    <property type="term" value="F:deaminase activity"/>
    <property type="evidence" value="ECO:0007669"/>
    <property type="project" value="TreeGrafter"/>
</dbReference>
<evidence type="ECO:0000256" key="1">
    <source>
        <dbReference type="ARBA" id="ARBA00010552"/>
    </source>
</evidence>
<dbReference type="PANTHER" id="PTHR11803:SF39">
    <property type="entry name" value="2-IMINOBUTANOATE_2-IMINOPROPANOATE DEAMINASE"/>
    <property type="match status" value="1"/>
</dbReference>
<name>A0AAX4KYG4_9CREN</name>
<dbReference type="InterPro" id="IPR035959">
    <property type="entry name" value="RutC-like_sf"/>
</dbReference>
<dbReference type="CDD" id="cd00448">
    <property type="entry name" value="YjgF_YER057c_UK114_family"/>
    <property type="match status" value="1"/>
</dbReference>
<dbReference type="GeneID" id="89337028"/>
<dbReference type="InterPro" id="IPR006056">
    <property type="entry name" value="RidA"/>
</dbReference>
<comment type="similarity">
    <text evidence="1">Belongs to the RutC family.</text>
</comment>
<dbReference type="InterPro" id="IPR006175">
    <property type="entry name" value="YjgF/YER057c/UK114"/>
</dbReference>
<dbReference type="AlphaFoldDB" id="A0AAX4KYG4"/>
<dbReference type="PROSITE" id="PS01094">
    <property type="entry name" value="UPF0076"/>
    <property type="match status" value="1"/>
</dbReference>
<accession>A0AAX4KYG4</accession>
<reference evidence="2 3" key="1">
    <citation type="submission" date="2024-02" db="EMBL/GenBank/DDBJ databases">
        <title>STSV induces naive adaptation in Sulfolobus.</title>
        <authorList>
            <person name="Xiang X."/>
            <person name="Song M."/>
        </authorList>
    </citation>
    <scope>NUCLEOTIDE SEQUENCE [LARGE SCALE GENOMIC DNA]</scope>
    <source>
        <strain evidence="2 3">RT2</strain>
    </source>
</reference>
<sequence length="126" mass="14289">MKEIIYTEKAPKPIGPYSQAVKVGDILYVSGQLPVDQKTNEIVGKTIEEQTTKVLENIKSILETAGYTLEDVTMSFVYLKDLKDFQKFNEVYSRYFTQKQPARVTVEVSRLPRDALIEIAVIAQKG</sequence>
<dbReference type="GO" id="GO:0005829">
    <property type="term" value="C:cytosol"/>
    <property type="evidence" value="ECO:0007669"/>
    <property type="project" value="TreeGrafter"/>
</dbReference>
<evidence type="ECO:0000313" key="2">
    <source>
        <dbReference type="EMBL" id="WWQ59732.1"/>
    </source>
</evidence>